<organism evidence="1 2">
    <name type="scientific">Cylicocyclus nassatus</name>
    <name type="common">Nematode worm</name>
    <dbReference type="NCBI Taxonomy" id="53992"/>
    <lineage>
        <taxon>Eukaryota</taxon>
        <taxon>Metazoa</taxon>
        <taxon>Ecdysozoa</taxon>
        <taxon>Nematoda</taxon>
        <taxon>Chromadorea</taxon>
        <taxon>Rhabditida</taxon>
        <taxon>Rhabditina</taxon>
        <taxon>Rhabditomorpha</taxon>
        <taxon>Strongyloidea</taxon>
        <taxon>Strongylidae</taxon>
        <taxon>Cylicocyclus</taxon>
    </lineage>
</organism>
<accession>A0AA36H777</accession>
<reference evidence="1" key="1">
    <citation type="submission" date="2023-07" db="EMBL/GenBank/DDBJ databases">
        <authorList>
            <consortium name="CYATHOMIX"/>
        </authorList>
    </citation>
    <scope>NUCLEOTIDE SEQUENCE</scope>
    <source>
        <strain evidence="1">N/A</strain>
    </source>
</reference>
<evidence type="ECO:0000313" key="2">
    <source>
        <dbReference type="Proteomes" id="UP001176961"/>
    </source>
</evidence>
<sequence length="76" mass="8437">MRHIYNPIIGDRYEKSLVSRQVAIVYRRSLSQETSLGPLCRRGFGSDKDFVYARKKNTAVASGAATVQRFAAAQAS</sequence>
<gene>
    <name evidence="1" type="ORF">CYNAS_LOCUS17023</name>
</gene>
<name>A0AA36H777_CYLNA</name>
<dbReference type="AlphaFoldDB" id="A0AA36H777"/>
<protein>
    <submittedName>
        <fullName evidence="1">Uncharacterized protein</fullName>
    </submittedName>
</protein>
<proteinExistence type="predicted"/>
<comment type="caution">
    <text evidence="1">The sequence shown here is derived from an EMBL/GenBank/DDBJ whole genome shotgun (WGS) entry which is preliminary data.</text>
</comment>
<keyword evidence="2" id="KW-1185">Reference proteome</keyword>
<dbReference type="EMBL" id="CATQJL010000316">
    <property type="protein sequence ID" value="CAJ0605040.1"/>
    <property type="molecule type" value="Genomic_DNA"/>
</dbReference>
<evidence type="ECO:0000313" key="1">
    <source>
        <dbReference type="EMBL" id="CAJ0605040.1"/>
    </source>
</evidence>
<dbReference type="Proteomes" id="UP001176961">
    <property type="component" value="Unassembled WGS sequence"/>
</dbReference>